<dbReference type="AlphaFoldDB" id="A0A9D1L9H1"/>
<dbReference type="GO" id="GO:0003841">
    <property type="term" value="F:1-acylglycerol-3-phosphate O-acyltransferase activity"/>
    <property type="evidence" value="ECO:0007669"/>
    <property type="project" value="TreeGrafter"/>
</dbReference>
<dbReference type="PANTHER" id="PTHR10434">
    <property type="entry name" value="1-ACYL-SN-GLYCEROL-3-PHOSPHATE ACYLTRANSFERASE"/>
    <property type="match status" value="1"/>
</dbReference>
<dbReference type="Proteomes" id="UP000824091">
    <property type="component" value="Unassembled WGS sequence"/>
</dbReference>
<proteinExistence type="predicted"/>
<name>A0A9D1L9H1_9FIRM</name>
<keyword evidence="1" id="KW-0808">Transferase</keyword>
<dbReference type="Gene3D" id="2.20.28.30">
    <property type="entry name" value="RNA polymerase ii, chain L"/>
    <property type="match status" value="1"/>
</dbReference>
<feature type="domain" description="Phospholipid/glycerol acyltransferase" evidence="4">
    <location>
        <begin position="47"/>
        <end position="160"/>
    </location>
</feature>
<keyword evidence="3" id="KW-0812">Transmembrane</keyword>
<evidence type="ECO:0000256" key="2">
    <source>
        <dbReference type="ARBA" id="ARBA00023315"/>
    </source>
</evidence>
<dbReference type="SMART" id="SM00563">
    <property type="entry name" value="PlsC"/>
    <property type="match status" value="1"/>
</dbReference>
<feature type="transmembrane region" description="Helical" evidence="3">
    <location>
        <begin position="12"/>
        <end position="29"/>
    </location>
</feature>
<evidence type="ECO:0000313" key="6">
    <source>
        <dbReference type="Proteomes" id="UP000824091"/>
    </source>
</evidence>
<reference evidence="5" key="1">
    <citation type="submission" date="2020-10" db="EMBL/GenBank/DDBJ databases">
        <authorList>
            <person name="Gilroy R."/>
        </authorList>
    </citation>
    <scope>NUCLEOTIDE SEQUENCE</scope>
    <source>
        <strain evidence="5">11300</strain>
    </source>
</reference>
<dbReference type="CDD" id="cd07989">
    <property type="entry name" value="LPLAT_AGPAT-like"/>
    <property type="match status" value="1"/>
</dbReference>
<evidence type="ECO:0000256" key="3">
    <source>
        <dbReference type="SAM" id="Phobius"/>
    </source>
</evidence>
<dbReference type="Pfam" id="PF01553">
    <property type="entry name" value="Acyltransferase"/>
    <property type="match status" value="1"/>
</dbReference>
<keyword evidence="3" id="KW-0472">Membrane</keyword>
<evidence type="ECO:0000256" key="1">
    <source>
        <dbReference type="ARBA" id="ARBA00022679"/>
    </source>
</evidence>
<accession>A0A9D1L9H1</accession>
<dbReference type="GO" id="GO:0006654">
    <property type="term" value="P:phosphatidic acid biosynthetic process"/>
    <property type="evidence" value="ECO:0007669"/>
    <property type="project" value="TreeGrafter"/>
</dbReference>
<dbReference type="SUPFAM" id="SSF69593">
    <property type="entry name" value="Glycerol-3-phosphate (1)-acyltransferase"/>
    <property type="match status" value="1"/>
</dbReference>
<dbReference type="InterPro" id="IPR002123">
    <property type="entry name" value="Plipid/glycerol_acylTrfase"/>
</dbReference>
<comment type="caution">
    <text evidence="5">The sequence shown here is derived from an EMBL/GenBank/DDBJ whole genome shotgun (WGS) entry which is preliminary data.</text>
</comment>
<protein>
    <submittedName>
        <fullName evidence="5">1-acyl-sn-glycerol-3-phosphate acyltransferase</fullName>
    </submittedName>
</protein>
<organism evidence="5 6">
    <name type="scientific">Candidatus Fimisoma avicola</name>
    <dbReference type="NCBI Taxonomy" id="2840826"/>
    <lineage>
        <taxon>Bacteria</taxon>
        <taxon>Bacillati</taxon>
        <taxon>Bacillota</taxon>
        <taxon>Clostridia</taxon>
        <taxon>Eubacteriales</taxon>
        <taxon>Candidatus Fimisoma</taxon>
    </lineage>
</organism>
<sequence>MTGKQKKIKKPNRIIYFILYHLISLFLRIKCKATFDRSGLEGLKGPALVLCPHISNMDFLLVAAALYPQRPTFVVSRHFLARPAIRWFLEGMHVISKKMFCPDIQTIKNIIKAKESGNVVVLFPEGRLTCIGHSLNVTEGTADLVKKLGVDVYTVTGNGAYKTLPKWGKSGFRPGKIHVTTSKMLDAGAIGSMTRDQIEAAIEAVIFHDEDQIFENISYKCSSPALGLDGVLYKCPSCGAEFEMIAAAYTLTCQACGSSYRLDQRYKLAGGPFRHINDWYFWQEETLDTNEALESDTIVAAVNAKGNIDWKAGSGTISMDRDNISFKGEVFGQPLEFTESTASVKALPISVGHHFDLYHKKELYNFILQPDPRQVIKWSLYMDKVTKEAGR</sequence>
<dbReference type="PANTHER" id="PTHR10434:SF11">
    <property type="entry name" value="1-ACYL-SN-GLYCEROL-3-PHOSPHATE ACYLTRANSFERASE"/>
    <property type="match status" value="1"/>
</dbReference>
<gene>
    <name evidence="5" type="ORF">IAD16_07440</name>
</gene>
<keyword evidence="3" id="KW-1133">Transmembrane helix</keyword>
<keyword evidence="2 5" id="KW-0012">Acyltransferase</keyword>
<reference evidence="5" key="2">
    <citation type="journal article" date="2021" name="PeerJ">
        <title>Extensive microbial diversity within the chicken gut microbiome revealed by metagenomics and culture.</title>
        <authorList>
            <person name="Gilroy R."/>
            <person name="Ravi A."/>
            <person name="Getino M."/>
            <person name="Pursley I."/>
            <person name="Horton D.L."/>
            <person name="Alikhan N.F."/>
            <person name="Baker D."/>
            <person name="Gharbi K."/>
            <person name="Hall N."/>
            <person name="Watson M."/>
            <person name="Adriaenssens E.M."/>
            <person name="Foster-Nyarko E."/>
            <person name="Jarju S."/>
            <person name="Secka A."/>
            <person name="Antonio M."/>
            <person name="Oren A."/>
            <person name="Chaudhuri R.R."/>
            <person name="La Ragione R."/>
            <person name="Hildebrand F."/>
            <person name="Pallen M.J."/>
        </authorList>
    </citation>
    <scope>NUCLEOTIDE SEQUENCE</scope>
    <source>
        <strain evidence="5">11300</strain>
    </source>
</reference>
<evidence type="ECO:0000313" key="5">
    <source>
        <dbReference type="EMBL" id="HIU28193.1"/>
    </source>
</evidence>
<dbReference type="EMBL" id="DVMO01000108">
    <property type="protein sequence ID" value="HIU28193.1"/>
    <property type="molecule type" value="Genomic_DNA"/>
</dbReference>
<evidence type="ECO:0000259" key="4">
    <source>
        <dbReference type="SMART" id="SM00563"/>
    </source>
</evidence>